<gene>
    <name evidence="1" type="ORF">H4281_09970</name>
</gene>
<accession>A0A7W3VUW9</accession>
<proteinExistence type="predicted"/>
<dbReference type="RefSeq" id="WP_182890575.1">
    <property type="nucleotide sequence ID" value="NZ_JACGZW010000003.1"/>
</dbReference>
<dbReference type="AlphaFoldDB" id="A0A7W3VUW9"/>
<dbReference type="EMBL" id="JACGZW010000003">
    <property type="protein sequence ID" value="MBB1153454.1"/>
    <property type="molecule type" value="Genomic_DNA"/>
</dbReference>
<name>A0A7W3VUW9_9PSEU</name>
<keyword evidence="2" id="KW-1185">Reference proteome</keyword>
<evidence type="ECO:0000313" key="1">
    <source>
        <dbReference type="EMBL" id="MBB1153454.1"/>
    </source>
</evidence>
<comment type="caution">
    <text evidence="1">The sequence shown here is derived from an EMBL/GenBank/DDBJ whole genome shotgun (WGS) entry which is preliminary data.</text>
</comment>
<dbReference type="Proteomes" id="UP000526734">
    <property type="component" value="Unassembled WGS sequence"/>
</dbReference>
<evidence type="ECO:0000313" key="2">
    <source>
        <dbReference type="Proteomes" id="UP000526734"/>
    </source>
</evidence>
<protein>
    <submittedName>
        <fullName evidence="1">Helix-turn-helix domain-containing protein</fullName>
    </submittedName>
</protein>
<organism evidence="1 2">
    <name type="scientific">Amycolatopsis dendrobii</name>
    <dbReference type="NCBI Taxonomy" id="2760662"/>
    <lineage>
        <taxon>Bacteria</taxon>
        <taxon>Bacillati</taxon>
        <taxon>Actinomycetota</taxon>
        <taxon>Actinomycetes</taxon>
        <taxon>Pseudonocardiales</taxon>
        <taxon>Pseudonocardiaceae</taxon>
        <taxon>Amycolatopsis</taxon>
    </lineage>
</organism>
<reference evidence="1 2" key="1">
    <citation type="submission" date="2020-08" db="EMBL/GenBank/DDBJ databases">
        <title>Amycolatopsis sp. nov. DR6-1 isolated from Dendrobium heterocarpum.</title>
        <authorList>
            <person name="Tedsree N."/>
            <person name="Kuncharoen N."/>
            <person name="Likhitwitayawuid K."/>
            <person name="Tanasupawat S."/>
        </authorList>
    </citation>
    <scope>NUCLEOTIDE SEQUENCE [LARGE SCALE GENOMIC DNA]</scope>
    <source>
        <strain evidence="1 2">DR6-1</strain>
    </source>
</reference>
<sequence length="101" mass="11343">MLATADDTGVPDVNDAKIEARSAEIFEDLMTVPETAAVLKVNRATVFRLMKVGDLPRVRFLKRTYVPVPELIKLRDAEIERARKEAAALARKKTPRPRRAS</sequence>